<dbReference type="EMBL" id="JBHTIS010000753">
    <property type="protein sequence ID" value="MFD1046688.1"/>
    <property type="molecule type" value="Genomic_DNA"/>
</dbReference>
<reference evidence="2" key="1">
    <citation type="journal article" date="2019" name="Int. J. Syst. Evol. Microbiol.">
        <title>The Global Catalogue of Microorganisms (GCM) 10K type strain sequencing project: providing services to taxonomists for standard genome sequencing and annotation.</title>
        <authorList>
            <consortium name="The Broad Institute Genomics Platform"/>
            <consortium name="The Broad Institute Genome Sequencing Center for Infectious Disease"/>
            <person name="Wu L."/>
            <person name="Ma J."/>
        </authorList>
    </citation>
    <scope>NUCLEOTIDE SEQUENCE [LARGE SCALE GENOMIC DNA]</scope>
    <source>
        <strain evidence="2">JCM 31486</strain>
    </source>
</reference>
<name>A0ABW3M897_9PSEU</name>
<accession>A0ABW3M897</accession>
<sequence length="207" mass="23478">MTDHPTEWRAVLPGNNGADLFEPDITEYGYLGHSFLEYGNRRFPVVFCSPDGLWVEAVHRANNGRVFYEPNVIAVEELTFENIHAAVAHLSVTDFDFGWMPGEQPAPSTPWTVELSEDETTDYWEMSSKEYLINSSLVRGHRRFPVEFYTPTRLGQNAHLATEGGNVMYEPNVVALEDFTFDAIRAAVTHLADTGRLERMLGYSDQQ</sequence>
<evidence type="ECO:0000313" key="2">
    <source>
        <dbReference type="Proteomes" id="UP001597045"/>
    </source>
</evidence>
<keyword evidence="2" id="KW-1185">Reference proteome</keyword>
<protein>
    <submittedName>
        <fullName evidence="1">Uncharacterized protein</fullName>
    </submittedName>
</protein>
<gene>
    <name evidence="1" type="ORF">ACFQ1S_14570</name>
</gene>
<dbReference type="Proteomes" id="UP001597045">
    <property type="component" value="Unassembled WGS sequence"/>
</dbReference>
<organism evidence="1 2">
    <name type="scientific">Kibdelosporangium lantanae</name>
    <dbReference type="NCBI Taxonomy" id="1497396"/>
    <lineage>
        <taxon>Bacteria</taxon>
        <taxon>Bacillati</taxon>
        <taxon>Actinomycetota</taxon>
        <taxon>Actinomycetes</taxon>
        <taxon>Pseudonocardiales</taxon>
        <taxon>Pseudonocardiaceae</taxon>
        <taxon>Kibdelosporangium</taxon>
    </lineage>
</organism>
<comment type="caution">
    <text evidence="1">The sequence shown here is derived from an EMBL/GenBank/DDBJ whole genome shotgun (WGS) entry which is preliminary data.</text>
</comment>
<evidence type="ECO:0000313" key="1">
    <source>
        <dbReference type="EMBL" id="MFD1046688.1"/>
    </source>
</evidence>
<proteinExistence type="predicted"/>